<gene>
    <name evidence="5" type="ORF">OKIOD_LOCUS12640</name>
</gene>
<evidence type="ECO:0000256" key="2">
    <source>
        <dbReference type="ARBA" id="ARBA00023242"/>
    </source>
</evidence>
<sequence>MSSNLKRQRPEASEPDSQELPSKKSELDGDGPQLLRPAAPLPPSRPSSGLFRRSFLPSVDLSQSEALQKLKAQQEEEKAKTPLVLLDPKSQFQPKDAEKFTVDANTAAANGSAKPGETAATFGKFEKEEKEEVKEEAPKKEESEKTEEVEKEENGNSESSEKSLLKEKETVDEPKEKVEPTARKLNPFQKVASETAKSGGFGSLSITKSSTESKGLNPFQRLAASGGGGGFGFKSFKPKEETTEIKKEENKDESSIVSNSPEKVANQKEPVANEKIVTGEEEEKNVLQVPCKLFQFDKKESTYSQRGRGTLRVNDCGEGSDFKSRLVFRTSGTQKVAMNSKIWANMSVEQVGPKSIRISAQDTTNPEGGVGIFLVQTALHDSKELFKAIDSRIIKMKTAESSNLK</sequence>
<keyword evidence="6" id="KW-1185">Reference proteome</keyword>
<dbReference type="SUPFAM" id="SSF50729">
    <property type="entry name" value="PH domain-like"/>
    <property type="match status" value="1"/>
</dbReference>
<dbReference type="InterPro" id="IPR045255">
    <property type="entry name" value="RanBP1-like"/>
</dbReference>
<name>A0ABN7SV76_OIKDI</name>
<feature type="compositionally biased region" description="Basic and acidic residues" evidence="3">
    <location>
        <begin position="124"/>
        <end position="182"/>
    </location>
</feature>
<feature type="compositionally biased region" description="Polar residues" evidence="3">
    <location>
        <begin position="204"/>
        <end position="214"/>
    </location>
</feature>
<dbReference type="SMART" id="SM00160">
    <property type="entry name" value="RanBD"/>
    <property type="match status" value="1"/>
</dbReference>
<feature type="region of interest" description="Disordered" evidence="3">
    <location>
        <begin position="1"/>
        <end position="52"/>
    </location>
</feature>
<dbReference type="InterPro" id="IPR000156">
    <property type="entry name" value="Ran_bind_dom"/>
</dbReference>
<accession>A0ABN7SV76</accession>
<protein>
    <submittedName>
        <fullName evidence="5">Oidioi.mRNA.OKI2018_I69.chr1.g3875.t1.cds</fullName>
    </submittedName>
</protein>
<feature type="domain" description="RanBD1" evidence="4">
    <location>
        <begin position="268"/>
        <end position="393"/>
    </location>
</feature>
<dbReference type="Pfam" id="PF00638">
    <property type="entry name" value="Ran_BP1"/>
    <property type="match status" value="1"/>
</dbReference>
<keyword evidence="2" id="KW-0539">Nucleus</keyword>
<dbReference type="PANTHER" id="PTHR23138">
    <property type="entry name" value="RAN BINDING PROTEIN"/>
    <property type="match status" value="1"/>
</dbReference>
<evidence type="ECO:0000256" key="1">
    <source>
        <dbReference type="ARBA" id="ARBA00004123"/>
    </source>
</evidence>
<evidence type="ECO:0000313" key="5">
    <source>
        <dbReference type="EMBL" id="CAG5108611.1"/>
    </source>
</evidence>
<proteinExistence type="predicted"/>
<dbReference type="PANTHER" id="PTHR23138:SF142">
    <property type="entry name" value="RAN-BINDING PROTEIN 3B-RELATED"/>
    <property type="match status" value="1"/>
</dbReference>
<reference evidence="5 6" key="1">
    <citation type="submission" date="2021-04" db="EMBL/GenBank/DDBJ databases">
        <authorList>
            <person name="Bliznina A."/>
        </authorList>
    </citation>
    <scope>NUCLEOTIDE SEQUENCE [LARGE SCALE GENOMIC DNA]</scope>
</reference>
<feature type="compositionally biased region" description="Basic and acidic residues" evidence="3">
    <location>
        <begin position="237"/>
        <end position="254"/>
    </location>
</feature>
<comment type="subcellular location">
    <subcellularLocation>
        <location evidence="1">Nucleus</location>
    </subcellularLocation>
</comment>
<dbReference type="InterPro" id="IPR011993">
    <property type="entry name" value="PH-like_dom_sf"/>
</dbReference>
<evidence type="ECO:0000256" key="3">
    <source>
        <dbReference type="SAM" id="MobiDB-lite"/>
    </source>
</evidence>
<dbReference type="Proteomes" id="UP001158576">
    <property type="component" value="Chromosome 1"/>
</dbReference>
<organism evidence="5 6">
    <name type="scientific">Oikopleura dioica</name>
    <name type="common">Tunicate</name>
    <dbReference type="NCBI Taxonomy" id="34765"/>
    <lineage>
        <taxon>Eukaryota</taxon>
        <taxon>Metazoa</taxon>
        <taxon>Chordata</taxon>
        <taxon>Tunicata</taxon>
        <taxon>Appendicularia</taxon>
        <taxon>Copelata</taxon>
        <taxon>Oikopleuridae</taxon>
        <taxon>Oikopleura</taxon>
    </lineage>
</organism>
<dbReference type="EMBL" id="OU015566">
    <property type="protein sequence ID" value="CAG5108611.1"/>
    <property type="molecule type" value="Genomic_DNA"/>
</dbReference>
<evidence type="ECO:0000313" key="6">
    <source>
        <dbReference type="Proteomes" id="UP001158576"/>
    </source>
</evidence>
<feature type="region of interest" description="Disordered" evidence="3">
    <location>
        <begin position="70"/>
        <end position="271"/>
    </location>
</feature>
<evidence type="ECO:0000259" key="4">
    <source>
        <dbReference type="SMART" id="SM00160"/>
    </source>
</evidence>
<dbReference type="CDD" id="cd13180">
    <property type="entry name" value="RanBD_RanBP3"/>
    <property type="match status" value="1"/>
</dbReference>
<dbReference type="Gene3D" id="2.30.29.30">
    <property type="entry name" value="Pleckstrin-homology domain (PH domain)/Phosphotyrosine-binding domain (PTB)"/>
    <property type="match status" value="1"/>
</dbReference>